<keyword evidence="3" id="KW-1185">Reference proteome</keyword>
<protein>
    <submittedName>
        <fullName evidence="2">Uncharacterized protein</fullName>
    </submittedName>
</protein>
<gene>
    <name evidence="2" type="ORF">CYCCA115_LOCUS7856</name>
</gene>
<evidence type="ECO:0000313" key="3">
    <source>
        <dbReference type="Proteomes" id="UP001295423"/>
    </source>
</evidence>
<accession>A0AAD2FIV8</accession>
<feature type="region of interest" description="Disordered" evidence="1">
    <location>
        <begin position="142"/>
        <end position="161"/>
    </location>
</feature>
<reference evidence="2" key="1">
    <citation type="submission" date="2023-08" db="EMBL/GenBank/DDBJ databases">
        <authorList>
            <person name="Audoor S."/>
            <person name="Bilcke G."/>
        </authorList>
    </citation>
    <scope>NUCLEOTIDE SEQUENCE</scope>
</reference>
<feature type="compositionally biased region" description="Acidic residues" evidence="1">
    <location>
        <begin position="142"/>
        <end position="151"/>
    </location>
</feature>
<name>A0AAD2FIV8_9STRA</name>
<comment type="caution">
    <text evidence="2">The sequence shown here is derived from an EMBL/GenBank/DDBJ whole genome shotgun (WGS) entry which is preliminary data.</text>
</comment>
<evidence type="ECO:0000313" key="2">
    <source>
        <dbReference type="EMBL" id="CAJ1942256.1"/>
    </source>
</evidence>
<sequence length="192" mass="22599">MTMMRSERLVRIAETEQIQVVCSLDDYKKAEVKACWYSSKEYSKIEKNIVKECDKMAKRKDLKDKKYCSRGLETYQTYMSRKQNYREALHAVLDEQDRQIESNVYDEESIAQVYHNVSSSCQMWATVKGLWDQKEATSYHIEDDDDDDFEDDKTIPTQPPIYSITPKEKIQFSHKMRPMTQLHQVAVSARSA</sequence>
<organism evidence="2 3">
    <name type="scientific">Cylindrotheca closterium</name>
    <dbReference type="NCBI Taxonomy" id="2856"/>
    <lineage>
        <taxon>Eukaryota</taxon>
        <taxon>Sar</taxon>
        <taxon>Stramenopiles</taxon>
        <taxon>Ochrophyta</taxon>
        <taxon>Bacillariophyta</taxon>
        <taxon>Bacillariophyceae</taxon>
        <taxon>Bacillariophycidae</taxon>
        <taxon>Bacillariales</taxon>
        <taxon>Bacillariaceae</taxon>
        <taxon>Cylindrotheca</taxon>
    </lineage>
</organism>
<dbReference type="Proteomes" id="UP001295423">
    <property type="component" value="Unassembled WGS sequence"/>
</dbReference>
<proteinExistence type="predicted"/>
<dbReference type="EMBL" id="CAKOGP040001112">
    <property type="protein sequence ID" value="CAJ1942256.1"/>
    <property type="molecule type" value="Genomic_DNA"/>
</dbReference>
<evidence type="ECO:0000256" key="1">
    <source>
        <dbReference type="SAM" id="MobiDB-lite"/>
    </source>
</evidence>
<dbReference type="AlphaFoldDB" id="A0AAD2FIV8"/>